<dbReference type="RefSeq" id="WP_277357489.1">
    <property type="nucleotide sequence ID" value="NZ_JAROKN010000005.1"/>
</dbReference>
<sequence length="181" mass="19943">MQNSTGAVLRRWTPDDTGALHRAVACSDDLRIQFGQQDLATHDACRRYIENRLAVESASACHFAVAVDGVAVGDVGISSMEFNHGTAWVSYWMSAEFRGRGLITRGLAAASEWAFSESLFRLELGHRVNNPASCRVATRAGFQAEGVERSKLRYGVERYDVETHARLATDSSPDDIEPLPR</sequence>
<dbReference type="Pfam" id="PF13302">
    <property type="entry name" value="Acetyltransf_3"/>
    <property type="match status" value="1"/>
</dbReference>
<dbReference type="Gene3D" id="3.40.630.30">
    <property type="match status" value="1"/>
</dbReference>
<dbReference type="SUPFAM" id="SSF55729">
    <property type="entry name" value="Acyl-CoA N-acyltransferases (Nat)"/>
    <property type="match status" value="1"/>
</dbReference>
<dbReference type="PANTHER" id="PTHR43441">
    <property type="entry name" value="RIBOSOMAL-PROTEIN-SERINE ACETYLTRANSFERASE"/>
    <property type="match status" value="1"/>
</dbReference>
<evidence type="ECO:0000259" key="1">
    <source>
        <dbReference type="PROSITE" id="PS51186"/>
    </source>
</evidence>
<dbReference type="PROSITE" id="PS51186">
    <property type="entry name" value="GNAT"/>
    <property type="match status" value="1"/>
</dbReference>
<evidence type="ECO:0000313" key="3">
    <source>
        <dbReference type="Proteomes" id="UP001220456"/>
    </source>
</evidence>
<comment type="caution">
    <text evidence="2">The sequence shown here is derived from an EMBL/GenBank/DDBJ whole genome shotgun (WGS) entry which is preliminary data.</text>
</comment>
<dbReference type="InterPro" id="IPR000182">
    <property type="entry name" value="GNAT_dom"/>
</dbReference>
<dbReference type="PANTHER" id="PTHR43441:SF10">
    <property type="entry name" value="ACETYLTRANSFERASE"/>
    <property type="match status" value="1"/>
</dbReference>
<keyword evidence="3" id="KW-1185">Reference proteome</keyword>
<reference evidence="2 3" key="1">
    <citation type="journal article" date="2023" name="Int. J. Syst. Evol. Microbiol.">
        <title>Arthrobacter vasquezii sp. nov., isolated from a soil sample from Union Glacier, Antarctica.</title>
        <authorList>
            <person name="Valenzuela-Ibaceta F."/>
            <person name="Carrasco V."/>
            <person name="Lagos-Moraga S."/>
            <person name="Dietz-Vargas C."/>
            <person name="Navarro C.A."/>
            <person name="Perez-Donoso J.M."/>
        </authorList>
    </citation>
    <scope>NUCLEOTIDE SEQUENCE [LARGE SCALE GENOMIC DNA]</scope>
    <source>
        <strain evidence="2 3">EH-1B-1</strain>
    </source>
</reference>
<feature type="domain" description="N-acetyltransferase" evidence="1">
    <location>
        <begin position="7"/>
        <end position="162"/>
    </location>
</feature>
<evidence type="ECO:0000313" key="2">
    <source>
        <dbReference type="EMBL" id="MDF9276878.1"/>
    </source>
</evidence>
<dbReference type="InterPro" id="IPR051908">
    <property type="entry name" value="Ribosomal_N-acetyltransferase"/>
</dbReference>
<dbReference type="EMBL" id="JAROKN010000005">
    <property type="protein sequence ID" value="MDF9276878.1"/>
    <property type="molecule type" value="Genomic_DNA"/>
</dbReference>
<dbReference type="InterPro" id="IPR016181">
    <property type="entry name" value="Acyl_CoA_acyltransferase"/>
</dbReference>
<organism evidence="2 3">
    <name type="scientific">Arthrobacter vasquezii</name>
    <dbReference type="NCBI Taxonomy" id="2977629"/>
    <lineage>
        <taxon>Bacteria</taxon>
        <taxon>Bacillati</taxon>
        <taxon>Actinomycetota</taxon>
        <taxon>Actinomycetes</taxon>
        <taxon>Micrococcales</taxon>
        <taxon>Micrococcaceae</taxon>
        <taxon>Arthrobacter</taxon>
    </lineage>
</organism>
<protein>
    <submittedName>
        <fullName evidence="2">GNAT family N-acetyltransferase</fullName>
    </submittedName>
</protein>
<accession>A0ABT6CS46</accession>
<proteinExistence type="predicted"/>
<gene>
    <name evidence="2" type="ORF">P4U43_03630</name>
</gene>
<dbReference type="Proteomes" id="UP001220456">
    <property type="component" value="Unassembled WGS sequence"/>
</dbReference>
<name>A0ABT6CS46_9MICC</name>